<dbReference type="RefSeq" id="WP_280028781.1">
    <property type="nucleotide sequence ID" value="NZ_JAOCKG010000012.1"/>
</dbReference>
<reference evidence="1" key="1">
    <citation type="submission" date="2022-09" db="EMBL/GenBank/DDBJ databases">
        <title>Intensive care unit water sources are persistently colonized with multi-drug resistant bacteria and are the site of extensive horizontal gene transfer of antibiotic resistance genes.</title>
        <authorList>
            <person name="Diorio-Toth L."/>
        </authorList>
    </citation>
    <scope>NUCLEOTIDE SEQUENCE</scope>
    <source>
        <strain evidence="1">GD03676</strain>
    </source>
</reference>
<comment type="caution">
    <text evidence="1">The sequence shown here is derived from an EMBL/GenBank/DDBJ whole genome shotgun (WGS) entry which is preliminary data.</text>
</comment>
<dbReference type="AlphaFoldDB" id="A0AA42WFM6"/>
<dbReference type="Proteomes" id="UP001161276">
    <property type="component" value="Unassembled WGS sequence"/>
</dbReference>
<evidence type="ECO:0000313" key="1">
    <source>
        <dbReference type="EMBL" id="MDH2053381.1"/>
    </source>
</evidence>
<sequence>MPQIITATLAAYLYAKSSMDPAALFAADKLSQPEKETLLSRLTLSGAEWIREDGDYIPVGTVEVAFTPSSTDKMIQGQVAALQAQKKKILAEATREANRIQEMISKLQALTLEA</sequence>
<protein>
    <submittedName>
        <fullName evidence="1">Uncharacterized protein</fullName>
    </submittedName>
</protein>
<dbReference type="EMBL" id="JAOCKG010000012">
    <property type="protein sequence ID" value="MDH2053381.1"/>
    <property type="molecule type" value="Genomic_DNA"/>
</dbReference>
<gene>
    <name evidence="1" type="ORF">N5K24_23440</name>
</gene>
<name>A0AA42WFM6_9BURK</name>
<proteinExistence type="predicted"/>
<accession>A0AA42WFM6</accession>
<evidence type="ECO:0000313" key="2">
    <source>
        <dbReference type="Proteomes" id="UP001161276"/>
    </source>
</evidence>
<organism evidence="1 2">
    <name type="scientific">Achromobacter marplatensis</name>
    <dbReference type="NCBI Taxonomy" id="470868"/>
    <lineage>
        <taxon>Bacteria</taxon>
        <taxon>Pseudomonadati</taxon>
        <taxon>Pseudomonadota</taxon>
        <taxon>Betaproteobacteria</taxon>
        <taxon>Burkholderiales</taxon>
        <taxon>Alcaligenaceae</taxon>
        <taxon>Achromobacter</taxon>
    </lineage>
</organism>